<dbReference type="AlphaFoldDB" id="A0A822YEG9"/>
<accession>A0A822YEG9</accession>
<keyword evidence="3" id="KW-1185">Reference proteome</keyword>
<comment type="caution">
    <text evidence="2">The sequence shown here is derived from an EMBL/GenBank/DDBJ whole genome shotgun (WGS) entry which is preliminary data.</text>
</comment>
<name>A0A822YEG9_NELNU</name>
<dbReference type="Proteomes" id="UP000607653">
    <property type="component" value="Unassembled WGS sequence"/>
</dbReference>
<reference evidence="2 3" key="1">
    <citation type="journal article" date="2020" name="Mol. Biol. Evol.">
        <title>Distinct Expression and Methylation Patterns for Genes with Different Fates following a Single Whole-Genome Duplication in Flowering Plants.</title>
        <authorList>
            <person name="Shi T."/>
            <person name="Rahmani R.S."/>
            <person name="Gugger P.F."/>
            <person name="Wang M."/>
            <person name="Li H."/>
            <person name="Zhang Y."/>
            <person name="Li Z."/>
            <person name="Wang Q."/>
            <person name="Van de Peer Y."/>
            <person name="Marchal K."/>
            <person name="Chen J."/>
        </authorList>
    </citation>
    <scope>NUCLEOTIDE SEQUENCE [LARGE SCALE GENOMIC DNA]</scope>
    <source>
        <tissue evidence="2">Leaf</tissue>
    </source>
</reference>
<evidence type="ECO:0000256" key="1">
    <source>
        <dbReference type="SAM" id="MobiDB-lite"/>
    </source>
</evidence>
<gene>
    <name evidence="2" type="ORF">HUJ06_030894</name>
</gene>
<sequence length="36" mass="3737">MNFNNAGDVPPPSEGSGGSGRLSKMSCWPDSLPSTR</sequence>
<evidence type="ECO:0000313" key="2">
    <source>
        <dbReference type="EMBL" id="DAD29426.1"/>
    </source>
</evidence>
<feature type="region of interest" description="Disordered" evidence="1">
    <location>
        <begin position="1"/>
        <end position="36"/>
    </location>
</feature>
<organism evidence="2 3">
    <name type="scientific">Nelumbo nucifera</name>
    <name type="common">Sacred lotus</name>
    <dbReference type="NCBI Taxonomy" id="4432"/>
    <lineage>
        <taxon>Eukaryota</taxon>
        <taxon>Viridiplantae</taxon>
        <taxon>Streptophyta</taxon>
        <taxon>Embryophyta</taxon>
        <taxon>Tracheophyta</taxon>
        <taxon>Spermatophyta</taxon>
        <taxon>Magnoliopsida</taxon>
        <taxon>Proteales</taxon>
        <taxon>Nelumbonaceae</taxon>
        <taxon>Nelumbo</taxon>
    </lineage>
</organism>
<protein>
    <submittedName>
        <fullName evidence="2">Uncharacterized protein</fullName>
    </submittedName>
</protein>
<dbReference type="EMBL" id="DUZY01000002">
    <property type="protein sequence ID" value="DAD29426.1"/>
    <property type="molecule type" value="Genomic_DNA"/>
</dbReference>
<proteinExistence type="predicted"/>
<evidence type="ECO:0000313" key="3">
    <source>
        <dbReference type="Proteomes" id="UP000607653"/>
    </source>
</evidence>